<feature type="compositionally biased region" description="Basic and acidic residues" evidence="4">
    <location>
        <begin position="261"/>
        <end position="270"/>
    </location>
</feature>
<feature type="active site" description="Tele-phosphohistidine intermediate" evidence="2">
    <location>
        <position position="9"/>
    </location>
</feature>
<dbReference type="GO" id="GO:0043456">
    <property type="term" value="P:regulation of pentose-phosphate shunt"/>
    <property type="evidence" value="ECO:0007669"/>
    <property type="project" value="TreeGrafter"/>
</dbReference>
<proteinExistence type="predicted"/>
<dbReference type="RefSeq" id="XP_066800328.1">
    <property type="nucleotide sequence ID" value="XM_066949320.1"/>
</dbReference>
<dbReference type="GO" id="GO:0004331">
    <property type="term" value="F:fructose-2,6-bisphosphate 2-phosphatase activity"/>
    <property type="evidence" value="ECO:0007669"/>
    <property type="project" value="TreeGrafter"/>
</dbReference>
<evidence type="ECO:0000256" key="1">
    <source>
        <dbReference type="ARBA" id="ARBA00022801"/>
    </source>
</evidence>
<dbReference type="InterPro" id="IPR051695">
    <property type="entry name" value="Phosphoglycerate_Mutase"/>
</dbReference>
<organism evidence="5 6">
    <name type="scientific">Kwoniella newhampshirensis</name>
    <dbReference type="NCBI Taxonomy" id="1651941"/>
    <lineage>
        <taxon>Eukaryota</taxon>
        <taxon>Fungi</taxon>
        <taxon>Dikarya</taxon>
        <taxon>Basidiomycota</taxon>
        <taxon>Agaricomycotina</taxon>
        <taxon>Tremellomycetes</taxon>
        <taxon>Tremellales</taxon>
        <taxon>Cryptococcaceae</taxon>
        <taxon>Kwoniella</taxon>
    </lineage>
</organism>
<comment type="caution">
    <text evidence="5">The sequence shown here is derived from an EMBL/GenBank/DDBJ whole genome shotgun (WGS) entry which is preliminary data.</text>
</comment>
<gene>
    <name evidence="5" type="ORF">IAR55_006235</name>
</gene>
<dbReference type="InterPro" id="IPR001345">
    <property type="entry name" value="PG/BPGM_mutase_AS"/>
</dbReference>
<evidence type="ECO:0000256" key="2">
    <source>
        <dbReference type="PIRSR" id="PIRSR613078-1"/>
    </source>
</evidence>
<feature type="region of interest" description="Disordered" evidence="4">
    <location>
        <begin position="197"/>
        <end position="225"/>
    </location>
</feature>
<dbReference type="EMBL" id="JBCAWK010000012">
    <property type="protein sequence ID" value="KAK8845520.1"/>
    <property type="molecule type" value="Genomic_DNA"/>
</dbReference>
<evidence type="ECO:0000313" key="6">
    <source>
        <dbReference type="Proteomes" id="UP001388673"/>
    </source>
</evidence>
<dbReference type="Proteomes" id="UP001388673">
    <property type="component" value="Unassembled WGS sequence"/>
</dbReference>
<dbReference type="GeneID" id="92183493"/>
<dbReference type="PANTHER" id="PTHR46517">
    <property type="entry name" value="FRUCTOSE-2,6-BISPHOSPHATASE TIGAR"/>
    <property type="match status" value="1"/>
</dbReference>
<feature type="region of interest" description="Disordered" evidence="4">
    <location>
        <begin position="255"/>
        <end position="278"/>
    </location>
</feature>
<keyword evidence="1" id="KW-0378">Hydrolase</keyword>
<name>A0AAW0YFK5_9TREE</name>
<evidence type="ECO:0000256" key="3">
    <source>
        <dbReference type="PIRSR" id="PIRSR613078-2"/>
    </source>
</evidence>
<dbReference type="GO" id="GO:0005829">
    <property type="term" value="C:cytosol"/>
    <property type="evidence" value="ECO:0007669"/>
    <property type="project" value="TreeGrafter"/>
</dbReference>
<dbReference type="InterPro" id="IPR029033">
    <property type="entry name" value="His_PPase_superfam"/>
</dbReference>
<reference evidence="5 6" key="1">
    <citation type="journal article" date="2024" name="bioRxiv">
        <title>Comparative genomics of Cryptococcus and Kwoniella reveals pathogenesis evolution and contrasting karyotype dynamics via intercentromeric recombination or chromosome fusion.</title>
        <authorList>
            <person name="Coelho M.A."/>
            <person name="David-Palma M."/>
            <person name="Shea T."/>
            <person name="Bowers K."/>
            <person name="McGinley-Smith S."/>
            <person name="Mohammad A.W."/>
            <person name="Gnirke A."/>
            <person name="Yurkov A.M."/>
            <person name="Nowrousian M."/>
            <person name="Sun S."/>
            <person name="Cuomo C.A."/>
            <person name="Heitman J."/>
        </authorList>
    </citation>
    <scope>NUCLEOTIDE SEQUENCE [LARGE SCALE GENOMIC DNA]</scope>
    <source>
        <strain evidence="5 6">CBS 13917</strain>
    </source>
</reference>
<accession>A0AAW0YFK5</accession>
<feature type="binding site" evidence="3">
    <location>
        <begin position="8"/>
        <end position="15"/>
    </location>
    <ligand>
        <name>substrate</name>
    </ligand>
</feature>
<dbReference type="AlphaFoldDB" id="A0AAW0YFK5"/>
<dbReference type="Pfam" id="PF00300">
    <property type="entry name" value="His_Phos_1"/>
    <property type="match status" value="1"/>
</dbReference>
<keyword evidence="6" id="KW-1185">Reference proteome</keyword>
<evidence type="ECO:0008006" key="7">
    <source>
        <dbReference type="Google" id="ProtNLM"/>
    </source>
</evidence>
<dbReference type="PANTHER" id="PTHR46517:SF1">
    <property type="entry name" value="FRUCTOSE-2,6-BISPHOSPHATASE TIGAR"/>
    <property type="match status" value="1"/>
</dbReference>
<evidence type="ECO:0000256" key="4">
    <source>
        <dbReference type="SAM" id="MobiDB-lite"/>
    </source>
</evidence>
<dbReference type="PROSITE" id="PS00175">
    <property type="entry name" value="PG_MUTASE"/>
    <property type="match status" value="1"/>
</dbReference>
<dbReference type="GO" id="GO:0045820">
    <property type="term" value="P:negative regulation of glycolytic process"/>
    <property type="evidence" value="ECO:0007669"/>
    <property type="project" value="TreeGrafter"/>
</dbReference>
<dbReference type="SMART" id="SM00855">
    <property type="entry name" value="PGAM"/>
    <property type="match status" value="1"/>
</dbReference>
<dbReference type="SUPFAM" id="SSF53254">
    <property type="entry name" value="Phosphoglycerate mutase-like"/>
    <property type="match status" value="1"/>
</dbReference>
<feature type="active site" description="Proton donor/acceptor" evidence="2">
    <location>
        <position position="81"/>
    </location>
</feature>
<evidence type="ECO:0000313" key="5">
    <source>
        <dbReference type="EMBL" id="KAK8845520.1"/>
    </source>
</evidence>
<dbReference type="CDD" id="cd07067">
    <property type="entry name" value="HP_PGM_like"/>
    <property type="match status" value="1"/>
</dbReference>
<sequence length="278" mass="30580">MLTITVVRHGESTDNLKPLWAGWSDAPLSVHAKALGESLKSTKFDAIFASDLLRANWTAQQIYRNQAEPKPAFSTSDLLREQNFGDAEHKPFGEKGGWQRQPGRVFKFPAGESLDDVRRRANEAIRLFIEPALKECHGQPPSCRHLVVVAHGIFNAEFLGALLARRKTAQPLEWNYRGMTNTGWTRAEVGYADETNSTVPANLTTHPLGPVSPSSSPAAPPLDQPVDKSLSPLYIRVICTDITTHLDGVYRQKGGIGSQGYDEKQGDIRKFFGGGDTS</sequence>
<dbReference type="InterPro" id="IPR013078">
    <property type="entry name" value="His_Pase_superF_clade-1"/>
</dbReference>
<dbReference type="KEGG" id="kne:92183493"/>
<feature type="binding site" evidence="3">
    <location>
        <position position="54"/>
    </location>
    <ligand>
        <name>substrate</name>
    </ligand>
</feature>
<protein>
    <recommendedName>
        <fullName evidence="7">Phosphoglycerate mutase</fullName>
    </recommendedName>
</protein>
<dbReference type="Gene3D" id="3.40.50.1240">
    <property type="entry name" value="Phosphoglycerate mutase-like"/>
    <property type="match status" value="1"/>
</dbReference>